<dbReference type="Proteomes" id="UP000092177">
    <property type="component" value="Chromosome 9"/>
</dbReference>
<evidence type="ECO:0000313" key="1">
    <source>
        <dbReference type="EMBL" id="OBR03348.1"/>
    </source>
</evidence>
<dbReference type="EMBL" id="LTAN01000009">
    <property type="protein sequence ID" value="OBR03348.1"/>
    <property type="molecule type" value="Genomic_DNA"/>
</dbReference>
<evidence type="ECO:0000313" key="2">
    <source>
        <dbReference type="Proteomes" id="UP000092177"/>
    </source>
</evidence>
<gene>
    <name evidence="1" type="ORF">CH63R_12475</name>
</gene>
<accession>A0A1B7XUC8</accession>
<protein>
    <submittedName>
        <fullName evidence="1">Uncharacterized protein</fullName>
    </submittedName>
</protein>
<proteinExistence type="predicted"/>
<dbReference type="GeneID" id="28871556"/>
<reference evidence="2" key="1">
    <citation type="journal article" date="2017" name="BMC Genomics">
        <title>Gapless genome assembly of Colletotrichum higginsianum reveals chromosome structure and association of transposable elements with secondary metabolite gene clusters.</title>
        <authorList>
            <person name="Dallery J.-F."/>
            <person name="Lapalu N."/>
            <person name="Zampounis A."/>
            <person name="Pigne S."/>
            <person name="Luyten I."/>
            <person name="Amselem J."/>
            <person name="Wittenberg A.H.J."/>
            <person name="Zhou S."/>
            <person name="de Queiroz M.V."/>
            <person name="Robin G.P."/>
            <person name="Auger A."/>
            <person name="Hainaut M."/>
            <person name="Henrissat B."/>
            <person name="Kim K.-T."/>
            <person name="Lee Y.-H."/>
            <person name="Lespinet O."/>
            <person name="Schwartz D.C."/>
            <person name="Thon M.R."/>
            <person name="O'Connell R.J."/>
        </authorList>
    </citation>
    <scope>NUCLEOTIDE SEQUENCE [LARGE SCALE GENOMIC DNA]</scope>
    <source>
        <strain evidence="2">IMI 349063</strain>
    </source>
</reference>
<keyword evidence="2" id="KW-1185">Reference proteome</keyword>
<name>A0A1B7XUC8_COLHI</name>
<dbReference type="AlphaFoldDB" id="A0A1B7XUC8"/>
<organism evidence="1 2">
    <name type="scientific">Colletotrichum higginsianum (strain IMI 349063)</name>
    <name type="common">Crucifer anthracnose fungus</name>
    <dbReference type="NCBI Taxonomy" id="759273"/>
    <lineage>
        <taxon>Eukaryota</taxon>
        <taxon>Fungi</taxon>
        <taxon>Dikarya</taxon>
        <taxon>Ascomycota</taxon>
        <taxon>Pezizomycotina</taxon>
        <taxon>Sordariomycetes</taxon>
        <taxon>Hypocreomycetidae</taxon>
        <taxon>Glomerellales</taxon>
        <taxon>Glomerellaceae</taxon>
        <taxon>Colletotrichum</taxon>
        <taxon>Colletotrichum destructivum species complex</taxon>
    </lineage>
</organism>
<sequence>MSLSLDGNRPAAMTVFGTGIFEKRDFQPDQTKEYQQGLPEAFSQVLGNPRLLNWVEFSGCQLAQD</sequence>
<dbReference type="VEuPathDB" id="FungiDB:CH63R_12475"/>
<comment type="caution">
    <text evidence="1">The sequence shown here is derived from an EMBL/GenBank/DDBJ whole genome shotgun (WGS) entry which is preliminary data.</text>
</comment>
<dbReference type="KEGG" id="chig:CH63R_12475"/>
<dbReference type="RefSeq" id="XP_018151866.1">
    <property type="nucleotide sequence ID" value="XM_018307449.1"/>
</dbReference>